<dbReference type="Proteomes" id="UP000622533">
    <property type="component" value="Unassembled WGS sequence"/>
</dbReference>
<accession>A0A8J7D4R4</accession>
<sequence>MLNNIFSHKFNTLVRTVAVVSIGFATTWGVAMDSAKAVGFTVDSVTLGSLTDGSDSTVNGVTYLNQSLPITGLSANSTNWTPDIFASPVITLRRGGYAATDNFGNFNNRQIAWGERLPGDPDSIVRIPQPTNTQAVLSQNNILQGSDNVFVNTGYINGIQTDIERVDFVFNTEVETSDKQAITIFDRGLNTAHDSFQIAPILSVDSAGNPTIYGSLISIAAGWGQTNLRPGGAADNNVNSTVLTDSTGAFGNVLSVTQQVGGLLIPLSELATTGSKIYGYSLFSPDVNDGGNPINLLDWTNASVFPQDTPNSVGGIDLVATNLGVVKAVPEPSFVAGVLLFSTFVIAGKLKNRGHKNSNA</sequence>
<name>A0A8J7D4R4_DESMC</name>
<reference evidence="2" key="1">
    <citation type="submission" date="2020-10" db="EMBL/GenBank/DDBJ databases">
        <authorList>
            <person name="Castelo-Branco R."/>
            <person name="Eusebio N."/>
            <person name="Adriana R."/>
            <person name="Vieira A."/>
            <person name="Brugerolle De Fraissinette N."/>
            <person name="Rezende De Castro R."/>
            <person name="Schneider M.P."/>
            <person name="Vasconcelos V."/>
            <person name="Leao P.N."/>
        </authorList>
    </citation>
    <scope>NUCLEOTIDE SEQUENCE</scope>
    <source>
        <strain evidence="2">LEGE 12446</strain>
    </source>
</reference>
<dbReference type="EMBL" id="JADEXS010000659">
    <property type="protein sequence ID" value="MBE9026673.1"/>
    <property type="molecule type" value="Genomic_DNA"/>
</dbReference>
<proteinExistence type="predicted"/>
<keyword evidence="3" id="KW-1185">Reference proteome</keyword>
<organism evidence="2 3">
    <name type="scientific">Desmonostoc muscorum LEGE 12446</name>
    <dbReference type="NCBI Taxonomy" id="1828758"/>
    <lineage>
        <taxon>Bacteria</taxon>
        <taxon>Bacillati</taxon>
        <taxon>Cyanobacteriota</taxon>
        <taxon>Cyanophyceae</taxon>
        <taxon>Nostocales</taxon>
        <taxon>Nostocaceae</taxon>
        <taxon>Desmonostoc</taxon>
    </lineage>
</organism>
<evidence type="ECO:0000313" key="2">
    <source>
        <dbReference type="EMBL" id="MBE9026673.1"/>
    </source>
</evidence>
<evidence type="ECO:0000313" key="3">
    <source>
        <dbReference type="Proteomes" id="UP000622533"/>
    </source>
</evidence>
<comment type="caution">
    <text evidence="2">The sequence shown here is derived from an EMBL/GenBank/DDBJ whole genome shotgun (WGS) entry which is preliminary data.</text>
</comment>
<feature type="transmembrane region" description="Helical" evidence="1">
    <location>
        <begin position="12"/>
        <end position="31"/>
    </location>
</feature>
<keyword evidence="1" id="KW-0472">Membrane</keyword>
<evidence type="ECO:0000256" key="1">
    <source>
        <dbReference type="SAM" id="Phobius"/>
    </source>
</evidence>
<evidence type="ECO:0008006" key="4">
    <source>
        <dbReference type="Google" id="ProtNLM"/>
    </source>
</evidence>
<protein>
    <recommendedName>
        <fullName evidence="4">PEP-CTERM sorting domain-containing protein</fullName>
    </recommendedName>
</protein>
<keyword evidence="1" id="KW-1133">Transmembrane helix</keyword>
<dbReference type="AlphaFoldDB" id="A0A8J7D4R4"/>
<keyword evidence="1" id="KW-0812">Transmembrane</keyword>
<gene>
    <name evidence="2" type="ORF">IQ276_30915</name>
</gene>
<dbReference type="RefSeq" id="WP_193922543.1">
    <property type="nucleotide sequence ID" value="NZ_JADEXS020000001.1"/>
</dbReference>